<keyword evidence="2" id="KW-0808">Transferase</keyword>
<dbReference type="SUPFAM" id="SSF53448">
    <property type="entry name" value="Nucleotide-diphospho-sugar transferases"/>
    <property type="match status" value="1"/>
</dbReference>
<reference evidence="3" key="1">
    <citation type="submission" date="2016-07" db="EMBL/GenBank/DDBJ databases">
        <authorList>
            <person name="Florea S."/>
            <person name="Webb J.S."/>
            <person name="Jaromczyk J."/>
            <person name="Schardl C.L."/>
        </authorList>
    </citation>
    <scope>NUCLEOTIDE SEQUENCE [LARGE SCALE GENOMIC DNA]</scope>
    <source>
        <strain evidence="3">MIT 01-6242</strain>
    </source>
</reference>
<dbReference type="KEGG" id="het:BBW65_03835"/>
<dbReference type="InterPro" id="IPR001173">
    <property type="entry name" value="Glyco_trans_2-like"/>
</dbReference>
<dbReference type="GO" id="GO:0016740">
    <property type="term" value="F:transferase activity"/>
    <property type="evidence" value="ECO:0007669"/>
    <property type="project" value="UniProtKB-KW"/>
</dbReference>
<feature type="domain" description="Glycosyltransferase 2-like" evidence="1">
    <location>
        <begin position="20"/>
        <end position="124"/>
    </location>
</feature>
<sequence length="299" mass="34829">MRISGFTFIKNGSILGYPYIQSILSILPLVDEFIVNVGGGEDDTLEQIQKLAQEHSKIKIITSVWCENMTAKGYVYGQQKMIAQFQCSGDWAFYLEADEVLHQEDLPKIRSAMEAYLDDDEVEALAFSYLHFYGNAHTIANSPAWYRSEVRAIKTSVRSYAPDGLFWVVLDKDNKNGRYPRAVLVDAKVYHYGWVRSEAQMTLKHRKVAKYWKHQPRAYSYAEIDSKVLERFEGTHSLVVQEWLQENTDDYGTPKLYQPNPNHKLTSREKRHRMMMCLEKWLGLRFSKKHYQLVSKPPK</sequence>
<dbReference type="RefSeq" id="WP_066339965.1">
    <property type="nucleotide sequence ID" value="NZ_CP016503.1"/>
</dbReference>
<dbReference type="OrthoDB" id="9815923at2"/>
<dbReference type="InterPro" id="IPR029044">
    <property type="entry name" value="Nucleotide-diphossugar_trans"/>
</dbReference>
<evidence type="ECO:0000313" key="3">
    <source>
        <dbReference type="Proteomes" id="UP000092884"/>
    </source>
</evidence>
<dbReference type="EMBL" id="CP016503">
    <property type="protein sequence ID" value="ANV97981.1"/>
    <property type="molecule type" value="Genomic_DNA"/>
</dbReference>
<dbReference type="Pfam" id="PF00535">
    <property type="entry name" value="Glycos_transf_2"/>
    <property type="match status" value="1"/>
</dbReference>
<proteinExistence type="predicted"/>
<gene>
    <name evidence="2" type="ORF">BBW65_03835</name>
</gene>
<keyword evidence="3" id="KW-1185">Reference proteome</keyword>
<evidence type="ECO:0000313" key="2">
    <source>
        <dbReference type="EMBL" id="ANV97981.1"/>
    </source>
</evidence>
<accession>A0A1B1U5H6</accession>
<dbReference type="STRING" id="222136.BBW65_03835"/>
<protein>
    <submittedName>
        <fullName evidence="2">Glycosyltransferase</fullName>
    </submittedName>
</protein>
<dbReference type="Gene3D" id="3.90.550.10">
    <property type="entry name" value="Spore Coat Polysaccharide Biosynthesis Protein SpsA, Chain A"/>
    <property type="match status" value="1"/>
</dbReference>
<dbReference type="AlphaFoldDB" id="A0A1B1U5H6"/>
<evidence type="ECO:0000259" key="1">
    <source>
        <dbReference type="Pfam" id="PF00535"/>
    </source>
</evidence>
<organism evidence="2 3">
    <name type="scientific">Helicobacter enhydrae</name>
    <dbReference type="NCBI Taxonomy" id="222136"/>
    <lineage>
        <taxon>Bacteria</taxon>
        <taxon>Pseudomonadati</taxon>
        <taxon>Campylobacterota</taxon>
        <taxon>Epsilonproteobacteria</taxon>
        <taxon>Campylobacterales</taxon>
        <taxon>Helicobacteraceae</taxon>
        <taxon>Helicobacter</taxon>
    </lineage>
</organism>
<name>A0A1B1U5H6_9HELI</name>
<dbReference type="Proteomes" id="UP000092884">
    <property type="component" value="Chromosome"/>
</dbReference>